<dbReference type="SMART" id="SM00382">
    <property type="entry name" value="AAA"/>
    <property type="match status" value="1"/>
</dbReference>
<dbReference type="EMBL" id="CP009111">
    <property type="protein sequence ID" value="ANS28674.1"/>
    <property type="molecule type" value="Genomic_DNA"/>
</dbReference>
<dbReference type="GO" id="GO:0046677">
    <property type="term" value="P:response to antibiotic"/>
    <property type="evidence" value="ECO:0007669"/>
    <property type="project" value="UniProtKB-KW"/>
</dbReference>
<dbReference type="Pfam" id="PF00005">
    <property type="entry name" value="ABC_tran"/>
    <property type="match status" value="1"/>
</dbReference>
<reference evidence="8 9" key="1">
    <citation type="submission" date="2014-07" db="EMBL/GenBank/DDBJ databases">
        <authorList>
            <person name="Zhang J.E."/>
            <person name="Yang H."/>
            <person name="Guo J."/>
            <person name="Deng Z."/>
            <person name="Luo H."/>
            <person name="Luo M."/>
            <person name="Zhao B."/>
        </authorList>
    </citation>
    <scope>NUCLEOTIDE SEQUENCE [LARGE SCALE GENOMIC DNA]</scope>
    <source>
        <strain evidence="8 9">1CP</strain>
    </source>
</reference>
<dbReference type="GO" id="GO:0005886">
    <property type="term" value="C:plasma membrane"/>
    <property type="evidence" value="ECO:0007669"/>
    <property type="project" value="UniProtKB-SubCell"/>
</dbReference>
<dbReference type="InterPro" id="IPR003593">
    <property type="entry name" value="AAA+_ATPase"/>
</dbReference>
<sequence>MTSVVDVAGLTRSFGSRRGVIDLDFRITAGEVFGFLGPNGAGKSTTIRLLLGLYRADAGTVRVFGHDPWRESVRIHERVGYLPGEFALYPRLTGRRHLEAAARVRGLSDLSYRDELADRFGAELDTPVHTLSKGNRQKIGLVLAFMHRPELLILDEPTSGLDPLLQQEFLGLVRETVAEGRTVFLSSHELDEVQRLVDRVAIIKDGRLVVTDTVEHLRASAPRTVELRFDRDVDTGPLDDLDQVEVVARGHGAVTLAVAGRIAPLLRVAAGLDPVDMTVRGADLDELFLNFYRTGAGREVTDVH</sequence>
<keyword evidence="5 8" id="KW-0067">ATP-binding</keyword>
<evidence type="ECO:0000259" key="7">
    <source>
        <dbReference type="PROSITE" id="PS50893"/>
    </source>
</evidence>
<gene>
    <name evidence="8" type="ORF">R1CP_19960</name>
</gene>
<evidence type="ECO:0000256" key="4">
    <source>
        <dbReference type="ARBA" id="ARBA00022741"/>
    </source>
</evidence>
<dbReference type="InterPro" id="IPR003439">
    <property type="entry name" value="ABC_transporter-like_ATP-bd"/>
</dbReference>
<keyword evidence="3" id="KW-0813">Transport</keyword>
<organism evidence="8 9">
    <name type="scientific">Rhodococcus opacus</name>
    <name type="common">Nocardia opaca</name>
    <dbReference type="NCBI Taxonomy" id="37919"/>
    <lineage>
        <taxon>Bacteria</taxon>
        <taxon>Bacillati</taxon>
        <taxon>Actinomycetota</taxon>
        <taxon>Actinomycetes</taxon>
        <taxon>Mycobacteriales</taxon>
        <taxon>Nocardiaceae</taxon>
        <taxon>Rhodococcus</taxon>
    </lineage>
</organism>
<evidence type="ECO:0000256" key="2">
    <source>
        <dbReference type="ARBA" id="ARBA00005417"/>
    </source>
</evidence>
<comment type="subcellular location">
    <subcellularLocation>
        <location evidence="1">Cell membrane</location>
        <topology evidence="1">Peripheral membrane protein</topology>
    </subcellularLocation>
</comment>
<dbReference type="PANTHER" id="PTHR42711:SF5">
    <property type="entry name" value="ABC TRANSPORTER ATP-BINDING PROTEIN NATA"/>
    <property type="match status" value="1"/>
</dbReference>
<dbReference type="InterPro" id="IPR027417">
    <property type="entry name" value="P-loop_NTPase"/>
</dbReference>
<dbReference type="PANTHER" id="PTHR42711">
    <property type="entry name" value="ABC TRANSPORTER ATP-BINDING PROTEIN"/>
    <property type="match status" value="1"/>
</dbReference>
<keyword evidence="6" id="KW-0046">Antibiotic resistance</keyword>
<dbReference type="PROSITE" id="PS50893">
    <property type="entry name" value="ABC_TRANSPORTER_2"/>
    <property type="match status" value="1"/>
</dbReference>
<dbReference type="AlphaFoldDB" id="A0A1B1K7S2"/>
<dbReference type="Gene3D" id="3.40.50.300">
    <property type="entry name" value="P-loop containing nucleotide triphosphate hydrolases"/>
    <property type="match status" value="1"/>
</dbReference>
<keyword evidence="4" id="KW-0547">Nucleotide-binding</keyword>
<dbReference type="GO" id="GO:0005524">
    <property type="term" value="F:ATP binding"/>
    <property type="evidence" value="ECO:0007669"/>
    <property type="project" value="UniProtKB-KW"/>
</dbReference>
<dbReference type="SUPFAM" id="SSF52540">
    <property type="entry name" value="P-loop containing nucleoside triphosphate hydrolases"/>
    <property type="match status" value="1"/>
</dbReference>
<dbReference type="InterPro" id="IPR017871">
    <property type="entry name" value="ABC_transporter-like_CS"/>
</dbReference>
<name>A0A1B1K7S2_RHOOP</name>
<feature type="domain" description="ABC transporter" evidence="7">
    <location>
        <begin position="5"/>
        <end position="230"/>
    </location>
</feature>
<evidence type="ECO:0000256" key="1">
    <source>
        <dbReference type="ARBA" id="ARBA00004202"/>
    </source>
</evidence>
<evidence type="ECO:0000256" key="3">
    <source>
        <dbReference type="ARBA" id="ARBA00022448"/>
    </source>
</evidence>
<dbReference type="Proteomes" id="UP000186108">
    <property type="component" value="Chromosome"/>
</dbReference>
<dbReference type="GO" id="GO:0016887">
    <property type="term" value="F:ATP hydrolysis activity"/>
    <property type="evidence" value="ECO:0007669"/>
    <property type="project" value="InterPro"/>
</dbReference>
<accession>A0A1B1K7S2</accession>
<dbReference type="PROSITE" id="PS00211">
    <property type="entry name" value="ABC_TRANSPORTER_1"/>
    <property type="match status" value="1"/>
</dbReference>
<dbReference type="RefSeq" id="WP_065491356.1">
    <property type="nucleotide sequence ID" value="NZ_CP009111.1"/>
</dbReference>
<proteinExistence type="inferred from homology"/>
<evidence type="ECO:0000256" key="6">
    <source>
        <dbReference type="ARBA" id="ARBA00023251"/>
    </source>
</evidence>
<evidence type="ECO:0000313" key="9">
    <source>
        <dbReference type="Proteomes" id="UP000186108"/>
    </source>
</evidence>
<dbReference type="PATRIC" id="fig|37919.13.peg.4180"/>
<evidence type="ECO:0000313" key="8">
    <source>
        <dbReference type="EMBL" id="ANS28674.1"/>
    </source>
</evidence>
<comment type="similarity">
    <text evidence="2">Belongs to the ABC transporter superfamily.</text>
</comment>
<protein>
    <submittedName>
        <fullName evidence="8">ABC transporter ATP-binding protein</fullName>
    </submittedName>
</protein>
<dbReference type="CDD" id="cd03230">
    <property type="entry name" value="ABC_DR_subfamily_A"/>
    <property type="match status" value="1"/>
</dbReference>
<dbReference type="InterPro" id="IPR050763">
    <property type="entry name" value="ABC_transporter_ATP-binding"/>
</dbReference>
<evidence type="ECO:0000256" key="5">
    <source>
        <dbReference type="ARBA" id="ARBA00022840"/>
    </source>
</evidence>